<feature type="compositionally biased region" description="Basic and acidic residues" evidence="14">
    <location>
        <begin position="724"/>
        <end position="734"/>
    </location>
</feature>
<feature type="region of interest" description="Disordered" evidence="14">
    <location>
        <begin position="700"/>
        <end position="738"/>
    </location>
</feature>
<name>A0A7E5VHU0_TRINI</name>
<dbReference type="FunFam" id="3.40.50.300:FF:000205">
    <property type="entry name" value="ABC transporter B family member 4"/>
    <property type="match status" value="1"/>
</dbReference>
<evidence type="ECO:0000256" key="5">
    <source>
        <dbReference type="ARBA" id="ARBA00022692"/>
    </source>
</evidence>
<keyword evidence="9" id="KW-1278">Translocase</keyword>
<comment type="catalytic activity">
    <reaction evidence="13">
        <text>ATP + H2O + xenobioticSide 1 = ADP + phosphate + xenobioticSide 2.</text>
        <dbReference type="EC" id="7.6.2.2"/>
    </reaction>
</comment>
<dbReference type="KEGG" id="tnl:113494000"/>
<evidence type="ECO:0000256" key="9">
    <source>
        <dbReference type="ARBA" id="ARBA00022967"/>
    </source>
</evidence>
<feature type="transmembrane region" description="Helical" evidence="15">
    <location>
        <begin position="799"/>
        <end position="832"/>
    </location>
</feature>
<keyword evidence="18" id="KW-1185">Reference proteome</keyword>
<keyword evidence="6" id="KW-0677">Repeat</keyword>
<dbReference type="InterPro" id="IPR003439">
    <property type="entry name" value="ABC_transporter-like_ATP-bd"/>
</dbReference>
<dbReference type="Gene3D" id="1.20.1560.10">
    <property type="entry name" value="ABC transporter type 1, transmembrane domain"/>
    <property type="match status" value="1"/>
</dbReference>
<proteinExistence type="inferred from homology"/>
<dbReference type="FunFam" id="3.40.50.300:FF:000479">
    <property type="entry name" value="Multidrug resistance protein 1A"/>
    <property type="match status" value="1"/>
</dbReference>
<evidence type="ECO:0000256" key="10">
    <source>
        <dbReference type="ARBA" id="ARBA00022989"/>
    </source>
</evidence>
<dbReference type="Gene3D" id="3.40.50.300">
    <property type="entry name" value="P-loop containing nucleotide triphosphate hydrolases"/>
    <property type="match status" value="2"/>
</dbReference>
<evidence type="ECO:0000256" key="13">
    <source>
        <dbReference type="ARBA" id="ARBA00034018"/>
    </source>
</evidence>
<dbReference type="GO" id="GO:0090374">
    <property type="term" value="P:oligopeptide export from mitochondrion"/>
    <property type="evidence" value="ECO:0007669"/>
    <property type="project" value="TreeGrafter"/>
</dbReference>
<evidence type="ECO:0000259" key="16">
    <source>
        <dbReference type="PROSITE" id="PS50893"/>
    </source>
</evidence>
<feature type="transmembrane region" description="Helical" evidence="15">
    <location>
        <begin position="241"/>
        <end position="259"/>
    </location>
</feature>
<dbReference type="PROSITE" id="PS50929">
    <property type="entry name" value="ABC_TM1F"/>
    <property type="match status" value="2"/>
</dbReference>
<keyword evidence="5 15" id="KW-0812">Transmembrane</keyword>
<accession>A0A7E5VHU0</accession>
<organism evidence="18 19">
    <name type="scientific">Trichoplusia ni</name>
    <name type="common">Cabbage looper</name>
    <dbReference type="NCBI Taxonomy" id="7111"/>
    <lineage>
        <taxon>Eukaryota</taxon>
        <taxon>Metazoa</taxon>
        <taxon>Ecdysozoa</taxon>
        <taxon>Arthropoda</taxon>
        <taxon>Hexapoda</taxon>
        <taxon>Insecta</taxon>
        <taxon>Pterygota</taxon>
        <taxon>Neoptera</taxon>
        <taxon>Endopterygota</taxon>
        <taxon>Lepidoptera</taxon>
        <taxon>Glossata</taxon>
        <taxon>Ditrysia</taxon>
        <taxon>Noctuoidea</taxon>
        <taxon>Noctuidae</taxon>
        <taxon>Plusiinae</taxon>
        <taxon>Trichoplusia</taxon>
    </lineage>
</organism>
<keyword evidence="12" id="KW-0325">Glycoprotein</keyword>
<evidence type="ECO:0000313" key="18">
    <source>
        <dbReference type="Proteomes" id="UP000322000"/>
    </source>
</evidence>
<dbReference type="SUPFAM" id="SSF52540">
    <property type="entry name" value="P-loop containing nucleoside triphosphate hydrolases"/>
    <property type="match status" value="2"/>
</dbReference>
<dbReference type="InterPro" id="IPR036640">
    <property type="entry name" value="ABC1_TM_sf"/>
</dbReference>
<feature type="domain" description="ABC transmembrane type-1" evidence="17">
    <location>
        <begin position="803"/>
        <end position="1090"/>
    </location>
</feature>
<evidence type="ECO:0000256" key="15">
    <source>
        <dbReference type="SAM" id="Phobius"/>
    </source>
</evidence>
<dbReference type="GO" id="GO:0008559">
    <property type="term" value="F:ABC-type xenobiotic transporter activity"/>
    <property type="evidence" value="ECO:0007669"/>
    <property type="project" value="UniProtKB-EC"/>
</dbReference>
<dbReference type="GO" id="GO:0005743">
    <property type="term" value="C:mitochondrial inner membrane"/>
    <property type="evidence" value="ECO:0007669"/>
    <property type="project" value="TreeGrafter"/>
</dbReference>
<dbReference type="GO" id="GO:0016887">
    <property type="term" value="F:ATP hydrolysis activity"/>
    <property type="evidence" value="ECO:0007669"/>
    <property type="project" value="InterPro"/>
</dbReference>
<dbReference type="PROSITE" id="PS00211">
    <property type="entry name" value="ABC_TRANSPORTER_1"/>
    <property type="match status" value="2"/>
</dbReference>
<comment type="subcellular location">
    <subcellularLocation>
        <location evidence="1">Membrane</location>
        <topology evidence="1">Multi-pass membrane protein</topology>
    </subcellularLocation>
</comment>
<keyword evidence="10 15" id="KW-1133">Transmembrane helix</keyword>
<dbReference type="Proteomes" id="UP000322000">
    <property type="component" value="Chromosome 5"/>
</dbReference>
<evidence type="ECO:0000256" key="7">
    <source>
        <dbReference type="ARBA" id="ARBA00022741"/>
    </source>
</evidence>
<dbReference type="InterPro" id="IPR011527">
    <property type="entry name" value="ABC1_TM_dom"/>
</dbReference>
<reference evidence="19" key="1">
    <citation type="submission" date="2025-08" db="UniProtKB">
        <authorList>
            <consortium name="RefSeq"/>
        </authorList>
    </citation>
    <scope>IDENTIFICATION</scope>
</reference>
<evidence type="ECO:0000256" key="11">
    <source>
        <dbReference type="ARBA" id="ARBA00023136"/>
    </source>
</evidence>
<dbReference type="InterPro" id="IPR027417">
    <property type="entry name" value="P-loop_NTPase"/>
</dbReference>
<comment type="similarity">
    <text evidence="2">Belongs to the ABC transporter superfamily. ABCB family. Multidrug resistance exporter (TC 3.A.1.201) subfamily.</text>
</comment>
<feature type="transmembrane region" description="Helical" evidence="15">
    <location>
        <begin position="351"/>
        <end position="373"/>
    </location>
</feature>
<feature type="transmembrane region" description="Helical" evidence="15">
    <location>
        <begin position="1030"/>
        <end position="1051"/>
    </location>
</feature>
<dbReference type="InterPro" id="IPR003593">
    <property type="entry name" value="AAA+_ATPase"/>
</dbReference>
<sequence length="1369" mass="150392">MEKRRHQENVSLLTNQVNGKQPPWDDKHEKTYTKPMKNEHAWEKITDLDLKESLELKKGKDIQEKSKSQEDEQSISFIQIFRYGTCLEVTATIIGIFLGILSGGGLTYNLVQVGELSTAFVERTAFQEQLSSPMPLLSLFGGGRVLQNASHEENMAALVEDATALCIGAFVSVGLSLLCCTVAVALISWSALRQITTIRMLFLRAVLRQDQAWFDTDSEFNVASKMSENLVKLKDGMGDKLAIVGNLVGTSLISIAVAIPLGWELALACITVMPLCVAASVALSNYQTKSSARELESYSQAGKHAEEIMKSIKTVAAFAGESKEVEKYTKLLQPAEQYGRKRGLYTGLGSGFNWVLTYCLNAIGLIYGIRLVLQDRDKPEEERRYVVGIVFSILFNIYMATQSITMCVPHIEVFSAARGAAASIYHLLEREPPIDSLSKKGTSPRRVIGEISLEDIHFSYPSRPDVKVLKGFSLKIKAGECIALVGSSGCGKSTVLQLLQRLYDPHFGSVKLDGKNIKDLNISWLRSSLGVVGQEPVLFRGTIFENIAIACPEATMQEVVRVATMAYAHEFISNLPKGYDTVIGERGASLSGGQKQRIAIARSLLREPAVLLLDEATSALDPHSERQVQAALDRASVGRTTIMVSHRLSTILNANLIICMDQGVIVEQGTHEELMKAKGFYHKLVTTSKHKMEAEEIVSLPEVVEEKGTEDEQGDSVNTPVTRSESKPREERRPRVYSKQRSVIENPEWMVTPRGSISSAMSVGVQSYLYNPETEKEEVDEDTIPLSGWEILKLNSPEWLYIVIGSIAAFIQGTCFPVFALLFGFTSAIFALTDRKEMLFYGDLYAGLFVVVAAIAGISMCLQSSTFTTAGLKMTSRLRKQYFEALLRQEIGYYDKASNSVGAICARLSGDTAEVQGATGLRIGIILQGVSSVVIGVIMGFIFNWKLTLVSTAFLPLMIGSIWFEGIMSRKSQADERKAMESATSVATEAVVSIKTVQSLGIETVFFDKFHASLLVACDAVAQKTRWRGIVFGLGIYVPFIAFCSAMVYGTILVSKGELEYKIVLLVTECVMFGAYMLGQTLVYAPSFNSARVCAGRIIGLIYKVPEVRTEDGVVDKKDWSATGNFSLKDLVFSYPTRKHQTVLRGIDLQVDAGKTVALVGSSGCGKSTVLQLLQRFYDPDTGSIRLDGVDTRTSLTLPRLRRQLGVVQQEPVLFDRTLAENIAYGDNNRNPSMNEIIAAAKAANIHSFITSLPQGYDTNLGASGAQLSGGQKQRVCIARALIRSPRLLLLDEATSALDANSERAVSEALEKAAKGRTCITIAHRLSTIKDADLICVLDKGRIVERGNHNDLIQMKGYYWRMCKGQEMA</sequence>
<dbReference type="Pfam" id="PF00664">
    <property type="entry name" value="ABC_membrane"/>
    <property type="match status" value="2"/>
</dbReference>
<dbReference type="GeneID" id="113494000"/>
<evidence type="ECO:0000256" key="3">
    <source>
        <dbReference type="ARBA" id="ARBA00012191"/>
    </source>
</evidence>
<keyword evidence="4" id="KW-0813">Transport</keyword>
<evidence type="ECO:0000256" key="4">
    <source>
        <dbReference type="ARBA" id="ARBA00022448"/>
    </source>
</evidence>
<dbReference type="GO" id="GO:0015421">
    <property type="term" value="F:ABC-type oligopeptide transporter activity"/>
    <property type="evidence" value="ECO:0007669"/>
    <property type="project" value="TreeGrafter"/>
</dbReference>
<dbReference type="InterPro" id="IPR039421">
    <property type="entry name" value="Type_1_exporter"/>
</dbReference>
<keyword evidence="7" id="KW-0547">Nucleotide-binding</keyword>
<dbReference type="SUPFAM" id="SSF90123">
    <property type="entry name" value="ABC transporter transmembrane region"/>
    <property type="match status" value="2"/>
</dbReference>
<dbReference type="CDD" id="cd18577">
    <property type="entry name" value="ABC_6TM_Pgp_ABCB1_D1_like"/>
    <property type="match status" value="1"/>
</dbReference>
<dbReference type="PANTHER" id="PTHR43394:SF27">
    <property type="entry name" value="ATP-DEPENDENT TRANSLOCASE ABCB1-LIKE"/>
    <property type="match status" value="1"/>
</dbReference>
<feature type="transmembrane region" description="Helical" evidence="15">
    <location>
        <begin position="1063"/>
        <end position="1085"/>
    </location>
</feature>
<protein>
    <recommendedName>
        <fullName evidence="3">ABC-type xenobiotic transporter</fullName>
        <ecNumber evidence="3">7.6.2.2</ecNumber>
    </recommendedName>
</protein>
<dbReference type="PANTHER" id="PTHR43394">
    <property type="entry name" value="ATP-DEPENDENT PERMEASE MDL1, MITOCHONDRIAL"/>
    <property type="match status" value="1"/>
</dbReference>
<evidence type="ECO:0000256" key="2">
    <source>
        <dbReference type="ARBA" id="ARBA00007577"/>
    </source>
</evidence>
<feature type="domain" description="ABC transporter" evidence="16">
    <location>
        <begin position="451"/>
        <end position="687"/>
    </location>
</feature>
<gene>
    <name evidence="19" type="primary">LOC113494000</name>
</gene>
<dbReference type="GO" id="GO:0097254">
    <property type="term" value="P:renal tubular secretion"/>
    <property type="evidence" value="ECO:0007669"/>
    <property type="project" value="UniProtKB-ARBA"/>
</dbReference>
<feature type="compositionally biased region" description="Polar residues" evidence="14">
    <location>
        <begin position="9"/>
        <end position="19"/>
    </location>
</feature>
<dbReference type="PROSITE" id="PS50893">
    <property type="entry name" value="ABC_TRANSPORTER_2"/>
    <property type="match status" value="2"/>
</dbReference>
<feature type="transmembrane region" description="Helical" evidence="15">
    <location>
        <begin position="844"/>
        <end position="872"/>
    </location>
</feature>
<feature type="transmembrane region" description="Helical" evidence="15">
    <location>
        <begin position="162"/>
        <end position="192"/>
    </location>
</feature>
<dbReference type="GO" id="GO:0005524">
    <property type="term" value="F:ATP binding"/>
    <property type="evidence" value="ECO:0007669"/>
    <property type="project" value="UniProtKB-KW"/>
</dbReference>
<feature type="transmembrane region" description="Helical" evidence="15">
    <location>
        <begin position="923"/>
        <end position="943"/>
    </location>
</feature>
<evidence type="ECO:0000256" key="8">
    <source>
        <dbReference type="ARBA" id="ARBA00022840"/>
    </source>
</evidence>
<dbReference type="SMART" id="SM00382">
    <property type="entry name" value="AAA"/>
    <property type="match status" value="2"/>
</dbReference>
<feature type="domain" description="ABC transmembrane type-1" evidence="17">
    <location>
        <begin position="93"/>
        <end position="416"/>
    </location>
</feature>
<dbReference type="InParanoid" id="A0A7E5VHU0"/>
<dbReference type="OrthoDB" id="6500128at2759"/>
<dbReference type="InterPro" id="IPR017871">
    <property type="entry name" value="ABC_transporter-like_CS"/>
</dbReference>
<dbReference type="CDD" id="cd18578">
    <property type="entry name" value="ABC_6TM_Pgp_ABCB1_D2_like"/>
    <property type="match status" value="1"/>
</dbReference>
<evidence type="ECO:0000256" key="14">
    <source>
        <dbReference type="SAM" id="MobiDB-lite"/>
    </source>
</evidence>
<feature type="transmembrane region" description="Helical" evidence="15">
    <location>
        <begin position="385"/>
        <end position="408"/>
    </location>
</feature>
<keyword evidence="11 15" id="KW-0472">Membrane</keyword>
<feature type="region of interest" description="Disordered" evidence="14">
    <location>
        <begin position="1"/>
        <end position="31"/>
    </location>
</feature>
<dbReference type="CDD" id="cd03249">
    <property type="entry name" value="ABC_MTABC3_MDL1_MDL2"/>
    <property type="match status" value="2"/>
</dbReference>
<dbReference type="GO" id="GO:0017085">
    <property type="term" value="P:response to insecticide"/>
    <property type="evidence" value="ECO:0007669"/>
    <property type="project" value="UniProtKB-ARBA"/>
</dbReference>
<evidence type="ECO:0000256" key="1">
    <source>
        <dbReference type="ARBA" id="ARBA00004141"/>
    </source>
</evidence>
<evidence type="ECO:0000256" key="6">
    <source>
        <dbReference type="ARBA" id="ARBA00022737"/>
    </source>
</evidence>
<evidence type="ECO:0000256" key="12">
    <source>
        <dbReference type="ARBA" id="ARBA00023180"/>
    </source>
</evidence>
<dbReference type="RefSeq" id="XP_026727887.1">
    <property type="nucleotide sequence ID" value="XM_026872086.1"/>
</dbReference>
<evidence type="ECO:0000313" key="19">
    <source>
        <dbReference type="RefSeq" id="XP_026727887.1"/>
    </source>
</evidence>
<dbReference type="EC" id="7.6.2.2" evidence="3"/>
<feature type="transmembrane region" description="Helical" evidence="15">
    <location>
        <begin position="80"/>
        <end position="101"/>
    </location>
</feature>
<keyword evidence="8" id="KW-0067">ATP-binding</keyword>
<feature type="domain" description="ABC transporter" evidence="16">
    <location>
        <begin position="1126"/>
        <end position="1365"/>
    </location>
</feature>
<evidence type="ECO:0000259" key="17">
    <source>
        <dbReference type="PROSITE" id="PS50929"/>
    </source>
</evidence>
<dbReference type="Pfam" id="PF00005">
    <property type="entry name" value="ABC_tran"/>
    <property type="match status" value="2"/>
</dbReference>